<dbReference type="OrthoDB" id="10470363at2759"/>
<dbReference type="EMBL" id="NRDI02000012">
    <property type="protein sequence ID" value="KAI1511954.1"/>
    <property type="molecule type" value="Genomic_DNA"/>
</dbReference>
<keyword evidence="2" id="KW-0732">Signal</keyword>
<name>A0A922N610_9PLEO</name>
<feature type="region of interest" description="Disordered" evidence="1">
    <location>
        <begin position="271"/>
        <end position="313"/>
    </location>
</feature>
<gene>
    <name evidence="3" type="ORF">Ptr86124_008794</name>
</gene>
<evidence type="ECO:0000256" key="2">
    <source>
        <dbReference type="SAM" id="SignalP"/>
    </source>
</evidence>
<dbReference type="Proteomes" id="UP000249757">
    <property type="component" value="Unassembled WGS sequence"/>
</dbReference>
<feature type="region of interest" description="Disordered" evidence="1">
    <location>
        <begin position="129"/>
        <end position="200"/>
    </location>
</feature>
<reference evidence="4" key="1">
    <citation type="journal article" date="2022" name="Microb. Genom.">
        <title>A global pangenome for the wheat fungal pathogen Pyrenophora tritici-repentis and prediction of effector protein structural homology.</title>
        <authorList>
            <person name="Moolhuijzen P.M."/>
            <person name="See P.T."/>
            <person name="Shi G."/>
            <person name="Powell H.R."/>
            <person name="Cockram J."/>
            <person name="Jorgensen L.N."/>
            <person name="Benslimane H."/>
            <person name="Strelkov S.E."/>
            <person name="Turner J."/>
            <person name="Liu Z."/>
            <person name="Moffat C.S."/>
        </authorList>
    </citation>
    <scope>NUCLEOTIDE SEQUENCE [LARGE SCALE GENOMIC DNA]</scope>
</reference>
<comment type="caution">
    <text evidence="3">The sequence shown here is derived from an EMBL/GenBank/DDBJ whole genome shotgun (WGS) entry which is preliminary data.</text>
</comment>
<evidence type="ECO:0000313" key="4">
    <source>
        <dbReference type="Proteomes" id="UP000249757"/>
    </source>
</evidence>
<protein>
    <submittedName>
        <fullName evidence="3">Uncharacterized protein</fullName>
    </submittedName>
</protein>
<dbReference type="AlphaFoldDB" id="A0A922N610"/>
<evidence type="ECO:0000256" key="1">
    <source>
        <dbReference type="SAM" id="MobiDB-lite"/>
    </source>
</evidence>
<keyword evidence="4" id="KW-1185">Reference proteome</keyword>
<sequence>MTRLITLISSTLLANMALLSNARYLILPPNSTHQAAPLVESTNVTDVGPTTHTNNKRYDPDEADDDWGGFHKNVWMGHPWLRHPVCYECYTQGISPETHGNHDYSMGCSFTKMTPQLCGPLVYKFREPELPPDPTYPDPRGRFPKLDIDLHRHSKKEDTDKDTKIDTNSNNEEKTAALTDPHSPEPMTTTTRHLSPRQYRDPQTLGLDDHWLAAIFDDHWKDLRWVTFVHPFIPDLEVCGVAHWHDQLTLSLDWITIRQVSTDFTRCDRAENTIDIGPPRSGKPLRGFYKPPPPQEGTHWQPYGPPPNPNAWP</sequence>
<accession>A0A922N610</accession>
<feature type="signal peptide" evidence="2">
    <location>
        <begin position="1"/>
        <end position="22"/>
    </location>
</feature>
<feature type="compositionally biased region" description="Pro residues" evidence="1">
    <location>
        <begin position="303"/>
        <end position="313"/>
    </location>
</feature>
<proteinExistence type="predicted"/>
<feature type="compositionally biased region" description="Basic and acidic residues" evidence="1">
    <location>
        <begin position="139"/>
        <end position="175"/>
    </location>
</feature>
<organism evidence="3 4">
    <name type="scientific">Pyrenophora tritici-repentis</name>
    <dbReference type="NCBI Taxonomy" id="45151"/>
    <lineage>
        <taxon>Eukaryota</taxon>
        <taxon>Fungi</taxon>
        <taxon>Dikarya</taxon>
        <taxon>Ascomycota</taxon>
        <taxon>Pezizomycotina</taxon>
        <taxon>Dothideomycetes</taxon>
        <taxon>Pleosporomycetidae</taxon>
        <taxon>Pleosporales</taxon>
        <taxon>Pleosporineae</taxon>
        <taxon>Pleosporaceae</taxon>
        <taxon>Pyrenophora</taxon>
    </lineage>
</organism>
<feature type="chain" id="PRO_5037681001" evidence="2">
    <location>
        <begin position="23"/>
        <end position="313"/>
    </location>
</feature>
<evidence type="ECO:0000313" key="3">
    <source>
        <dbReference type="EMBL" id="KAI1511954.1"/>
    </source>
</evidence>